<organism evidence="2 3">
    <name type="scientific">Owenia fusiformis</name>
    <name type="common">Polychaete worm</name>
    <dbReference type="NCBI Taxonomy" id="6347"/>
    <lineage>
        <taxon>Eukaryota</taxon>
        <taxon>Metazoa</taxon>
        <taxon>Spiralia</taxon>
        <taxon>Lophotrochozoa</taxon>
        <taxon>Annelida</taxon>
        <taxon>Polychaeta</taxon>
        <taxon>Sedentaria</taxon>
        <taxon>Canalipalpata</taxon>
        <taxon>Sabellida</taxon>
        <taxon>Oweniida</taxon>
        <taxon>Oweniidae</taxon>
        <taxon>Owenia</taxon>
    </lineage>
</organism>
<gene>
    <name evidence="2" type="ORF">OFUS_LOCUS977</name>
</gene>
<evidence type="ECO:0000313" key="3">
    <source>
        <dbReference type="Proteomes" id="UP000749559"/>
    </source>
</evidence>
<feature type="non-terminal residue" evidence="2">
    <location>
        <position position="1"/>
    </location>
</feature>
<dbReference type="InterPro" id="IPR027417">
    <property type="entry name" value="P-loop_NTPase"/>
</dbReference>
<dbReference type="OrthoDB" id="6149346at2759"/>
<evidence type="ECO:0000313" key="2">
    <source>
        <dbReference type="EMBL" id="CAH1773372.1"/>
    </source>
</evidence>
<name>A0A8J1U9N1_OWEFU</name>
<dbReference type="Proteomes" id="UP000749559">
    <property type="component" value="Unassembled WGS sequence"/>
</dbReference>
<dbReference type="Gene3D" id="3.40.50.300">
    <property type="entry name" value="P-loop containing nucleotide triphosphate hydrolases"/>
    <property type="match status" value="1"/>
</dbReference>
<protein>
    <recommendedName>
        <fullName evidence="1">NERD domain-containing protein</fullName>
    </recommendedName>
</protein>
<dbReference type="SUPFAM" id="SSF52540">
    <property type="entry name" value="P-loop containing nucleoside triphosphate hydrolases"/>
    <property type="match status" value="1"/>
</dbReference>
<keyword evidence="3" id="KW-1185">Reference proteome</keyword>
<evidence type="ECO:0000259" key="1">
    <source>
        <dbReference type="Pfam" id="PF08378"/>
    </source>
</evidence>
<dbReference type="Pfam" id="PF13245">
    <property type="entry name" value="AAA_19"/>
    <property type="match status" value="1"/>
</dbReference>
<sequence length="606" mass="70468">MATEETRQDFNIDLLIDLLQAIPSRLGLDNKETFHEDAAMFYNKHFTIEKKPLMVPPMFIYREEFEPATKRRKFRDDFTRGDDAEHIIYKRLENLNEPMVILRDLDFTDVFTALERKKLNLNYDKSGQSDFFIIHGGGVICIQVKAVAGQQERIVSRPIKRKVKDLKNQLDKDEKLHREVIQRVVGIVEQDLQIQLVASTPNTDLLPASMQDQKYIYLQHKDVVNDEAFKDWWSKTTNNMEPMSDKHFQLLIQSYIYIRHLVYTGDITKPPASRSQAVAAISAKTEKWLLMTPEQLKLLMDTRRMLYIEGPAGSGKTQLLELKVRMIKEFNPDDSVLILCWNMAIVEKLDTYMRNNAILKVTVKTVLTYVRDLALKEDLIKATEIYPSRPKLSFLLKIIHRMQTYTHVFVDEGQDFEEDWLKLLQARALEPKNLPGSFWVFCDRSQLMSNGNVVQDKVADRQCKVVTLTKVMRMSVEVYNLCVKYQDTSYGQEITIGHRVQGPKVEIETHSQTSLDNFKALVWLLKQLKNESHELEDITVLLQSQKTVDAFLQQMNQITVQNAEEKAKGGRCLTVDSVQRFKGLEDRVIILYDPKYVNDEYPFTVK</sequence>
<accession>A0A8J1U9N1</accession>
<dbReference type="EMBL" id="CAIIXF020000001">
    <property type="protein sequence ID" value="CAH1773372.1"/>
    <property type="molecule type" value="Genomic_DNA"/>
</dbReference>
<comment type="caution">
    <text evidence="2">The sequence shown here is derived from an EMBL/GenBank/DDBJ whole genome shotgun (WGS) entry which is preliminary data.</text>
</comment>
<dbReference type="AlphaFoldDB" id="A0A8J1U9N1"/>
<dbReference type="InterPro" id="IPR011528">
    <property type="entry name" value="NERD"/>
</dbReference>
<dbReference type="Pfam" id="PF08378">
    <property type="entry name" value="NERD"/>
    <property type="match status" value="1"/>
</dbReference>
<reference evidence="2" key="1">
    <citation type="submission" date="2022-03" db="EMBL/GenBank/DDBJ databases">
        <authorList>
            <person name="Martin C."/>
        </authorList>
    </citation>
    <scope>NUCLEOTIDE SEQUENCE</scope>
</reference>
<proteinExistence type="predicted"/>
<feature type="domain" description="NERD" evidence="1">
    <location>
        <begin position="80"/>
        <end position="163"/>
    </location>
</feature>